<dbReference type="EMBL" id="NMUH01001025">
    <property type="protein sequence ID" value="MQL88048.1"/>
    <property type="molecule type" value="Genomic_DNA"/>
</dbReference>
<dbReference type="AlphaFoldDB" id="A0A843UWT0"/>
<gene>
    <name evidence="1" type="ORF">Taro_020604</name>
</gene>
<evidence type="ECO:0000313" key="2">
    <source>
        <dbReference type="Proteomes" id="UP000652761"/>
    </source>
</evidence>
<evidence type="ECO:0000313" key="1">
    <source>
        <dbReference type="EMBL" id="MQL88048.1"/>
    </source>
</evidence>
<proteinExistence type="predicted"/>
<sequence length="91" mass="10581">MPDYQDHGLNGRNHWSRDFWILPHLPCQPRQLLIWTRMSLLVMRSAISELMSSLAELMRSVAELMRVPISKEQRIAFSGPILIRIRSDPLG</sequence>
<organism evidence="1 2">
    <name type="scientific">Colocasia esculenta</name>
    <name type="common">Wild taro</name>
    <name type="synonym">Arum esculentum</name>
    <dbReference type="NCBI Taxonomy" id="4460"/>
    <lineage>
        <taxon>Eukaryota</taxon>
        <taxon>Viridiplantae</taxon>
        <taxon>Streptophyta</taxon>
        <taxon>Embryophyta</taxon>
        <taxon>Tracheophyta</taxon>
        <taxon>Spermatophyta</taxon>
        <taxon>Magnoliopsida</taxon>
        <taxon>Liliopsida</taxon>
        <taxon>Araceae</taxon>
        <taxon>Aroideae</taxon>
        <taxon>Colocasieae</taxon>
        <taxon>Colocasia</taxon>
    </lineage>
</organism>
<accession>A0A843UWT0</accession>
<protein>
    <submittedName>
        <fullName evidence="1">Uncharacterized protein</fullName>
    </submittedName>
</protein>
<keyword evidence="2" id="KW-1185">Reference proteome</keyword>
<reference evidence="1" key="1">
    <citation type="submission" date="2017-07" db="EMBL/GenBank/DDBJ databases">
        <title>Taro Niue Genome Assembly and Annotation.</title>
        <authorList>
            <person name="Atibalentja N."/>
            <person name="Keating K."/>
            <person name="Fields C.J."/>
        </authorList>
    </citation>
    <scope>NUCLEOTIDE SEQUENCE</scope>
    <source>
        <strain evidence="1">Niue_2</strain>
        <tissue evidence="1">Leaf</tissue>
    </source>
</reference>
<name>A0A843UWT0_COLES</name>
<dbReference type="Proteomes" id="UP000652761">
    <property type="component" value="Unassembled WGS sequence"/>
</dbReference>
<comment type="caution">
    <text evidence="1">The sequence shown here is derived from an EMBL/GenBank/DDBJ whole genome shotgun (WGS) entry which is preliminary data.</text>
</comment>